<evidence type="ECO:0000256" key="5">
    <source>
        <dbReference type="ARBA" id="ARBA00023136"/>
    </source>
</evidence>
<dbReference type="Gene3D" id="1.50.40.10">
    <property type="entry name" value="Mitochondrial carrier domain"/>
    <property type="match status" value="1"/>
</dbReference>
<reference evidence="8" key="1">
    <citation type="submission" date="2021-11" db="EMBL/GenBank/DDBJ databases">
        <authorList>
            <consortium name="Genoscope - CEA"/>
            <person name="William W."/>
        </authorList>
    </citation>
    <scope>NUCLEOTIDE SEQUENCE</scope>
</reference>
<evidence type="ECO:0000313" key="8">
    <source>
        <dbReference type="EMBL" id="CAH0378426.1"/>
    </source>
</evidence>
<dbReference type="AlphaFoldDB" id="A0A8J2X459"/>
<dbReference type="PRINTS" id="PR00926">
    <property type="entry name" value="MITOCARRIER"/>
</dbReference>
<sequence length="272" mass="28691">MPRRKKTAAEAVLCGGLAGCASKTAMAPLERARILLQVGKDTSFVVALRRVWRTEGFQGLWAGNGASILRVFPARGIAFAVNERLRPYVKRHAAGSFAAGGLAGMCAAAATYPLDLARGVLGGQGKGSIWQVLVDAFRRGGVKALYRGATPTLLGAIPFDGIRFGVVGVLRRYPHEPESRGRAVGRSAVYGGCGGLVAGVATFPNDTIRRCLQQPQAEYRGYVDCALSLVRADGVPRLYRGLAPSLLRAAPSAAIQFAAFDFFSGVVLGRNG</sequence>
<dbReference type="InterPro" id="IPR018108">
    <property type="entry name" value="MCP_transmembrane"/>
</dbReference>
<dbReference type="SUPFAM" id="SSF103506">
    <property type="entry name" value="Mitochondrial carrier"/>
    <property type="match status" value="1"/>
</dbReference>
<dbReference type="Pfam" id="PF00153">
    <property type="entry name" value="Mito_carr"/>
    <property type="match status" value="3"/>
</dbReference>
<dbReference type="PANTHER" id="PTHR24089">
    <property type="entry name" value="SOLUTE CARRIER FAMILY 25"/>
    <property type="match status" value="1"/>
</dbReference>
<dbReference type="InterPro" id="IPR023395">
    <property type="entry name" value="MCP_dom_sf"/>
</dbReference>
<evidence type="ECO:0000256" key="1">
    <source>
        <dbReference type="ARBA" id="ARBA00004141"/>
    </source>
</evidence>
<evidence type="ECO:0000256" key="6">
    <source>
        <dbReference type="PROSITE-ProRule" id="PRU00282"/>
    </source>
</evidence>
<dbReference type="InterPro" id="IPR002067">
    <property type="entry name" value="MCP"/>
</dbReference>
<dbReference type="PROSITE" id="PS50920">
    <property type="entry name" value="SOLCAR"/>
    <property type="match status" value="3"/>
</dbReference>
<evidence type="ECO:0000256" key="7">
    <source>
        <dbReference type="RuleBase" id="RU000488"/>
    </source>
</evidence>
<feature type="repeat" description="Solcar" evidence="6">
    <location>
        <begin position="91"/>
        <end position="173"/>
    </location>
</feature>
<keyword evidence="5 6" id="KW-0472">Membrane</keyword>
<evidence type="ECO:0000256" key="2">
    <source>
        <dbReference type="ARBA" id="ARBA00022448"/>
    </source>
</evidence>
<dbReference type="GO" id="GO:0016020">
    <property type="term" value="C:membrane"/>
    <property type="evidence" value="ECO:0007669"/>
    <property type="project" value="UniProtKB-SubCell"/>
</dbReference>
<name>A0A8J2X459_9STRA</name>
<accession>A0A8J2X459</accession>
<keyword evidence="2 7" id="KW-0813">Transport</keyword>
<keyword evidence="3 6" id="KW-0812">Transmembrane</keyword>
<comment type="similarity">
    <text evidence="7">Belongs to the mitochondrial carrier (TC 2.A.29) family.</text>
</comment>
<gene>
    <name evidence="8" type="ORF">PECAL_6P00110</name>
</gene>
<organism evidence="8 9">
    <name type="scientific">Pelagomonas calceolata</name>
    <dbReference type="NCBI Taxonomy" id="35677"/>
    <lineage>
        <taxon>Eukaryota</taxon>
        <taxon>Sar</taxon>
        <taxon>Stramenopiles</taxon>
        <taxon>Ochrophyta</taxon>
        <taxon>Pelagophyceae</taxon>
        <taxon>Pelagomonadales</taxon>
        <taxon>Pelagomonadaceae</taxon>
        <taxon>Pelagomonas</taxon>
    </lineage>
</organism>
<dbReference type="Proteomes" id="UP000789595">
    <property type="component" value="Unassembled WGS sequence"/>
</dbReference>
<feature type="repeat" description="Solcar" evidence="6">
    <location>
        <begin position="6"/>
        <end position="88"/>
    </location>
</feature>
<evidence type="ECO:0000313" key="9">
    <source>
        <dbReference type="Proteomes" id="UP000789595"/>
    </source>
</evidence>
<protein>
    <submittedName>
        <fullName evidence="8">Uncharacterized protein</fullName>
    </submittedName>
</protein>
<dbReference type="GO" id="GO:0055085">
    <property type="term" value="P:transmembrane transport"/>
    <property type="evidence" value="ECO:0007669"/>
    <property type="project" value="InterPro"/>
</dbReference>
<dbReference type="EMBL" id="CAKKNE010000006">
    <property type="protein sequence ID" value="CAH0378426.1"/>
    <property type="molecule type" value="Genomic_DNA"/>
</dbReference>
<dbReference type="OrthoDB" id="270584at2759"/>
<evidence type="ECO:0000256" key="4">
    <source>
        <dbReference type="ARBA" id="ARBA00022737"/>
    </source>
</evidence>
<proteinExistence type="inferred from homology"/>
<feature type="repeat" description="Solcar" evidence="6">
    <location>
        <begin position="186"/>
        <end position="266"/>
    </location>
</feature>
<keyword evidence="4" id="KW-0677">Repeat</keyword>
<comment type="subcellular location">
    <subcellularLocation>
        <location evidence="1">Membrane</location>
        <topology evidence="1">Multi-pass membrane protein</topology>
    </subcellularLocation>
</comment>
<keyword evidence="9" id="KW-1185">Reference proteome</keyword>
<comment type="caution">
    <text evidence="8">The sequence shown here is derived from an EMBL/GenBank/DDBJ whole genome shotgun (WGS) entry which is preliminary data.</text>
</comment>
<evidence type="ECO:0000256" key="3">
    <source>
        <dbReference type="ARBA" id="ARBA00022692"/>
    </source>
</evidence>